<dbReference type="AlphaFoldDB" id="A0AAP3ETR0"/>
<dbReference type="Pfam" id="PF02230">
    <property type="entry name" value="Abhydrolase_2"/>
    <property type="match status" value="1"/>
</dbReference>
<dbReference type="GO" id="GO:0030600">
    <property type="term" value="F:feruloyl esterase activity"/>
    <property type="evidence" value="ECO:0007669"/>
    <property type="project" value="InterPro"/>
</dbReference>
<evidence type="ECO:0000256" key="2">
    <source>
        <dbReference type="ARBA" id="ARBA00010278"/>
    </source>
</evidence>
<keyword evidence="6" id="KW-0378">Hydrolase</keyword>
<evidence type="ECO:0000313" key="11">
    <source>
        <dbReference type="EMBL" id="MCW0523497.1"/>
    </source>
</evidence>
<dbReference type="Pfam" id="PF01841">
    <property type="entry name" value="Transglut_core"/>
    <property type="match status" value="1"/>
</dbReference>
<keyword evidence="4" id="KW-0858">Xylan degradation</keyword>
<dbReference type="SMART" id="SM00460">
    <property type="entry name" value="TGc"/>
    <property type="match status" value="1"/>
</dbReference>
<dbReference type="GO" id="GO:0005576">
    <property type="term" value="C:extracellular region"/>
    <property type="evidence" value="ECO:0007669"/>
    <property type="project" value="UniProtKB-SubCell"/>
</dbReference>
<dbReference type="InterPro" id="IPR043595">
    <property type="entry name" value="FaeB/C/D"/>
</dbReference>
<proteinExistence type="inferred from homology"/>
<evidence type="ECO:0000256" key="1">
    <source>
        <dbReference type="ARBA" id="ARBA00004613"/>
    </source>
</evidence>
<organism evidence="11 12">
    <name type="scientific">Riemerella anatipestifer</name>
    <name type="common">Moraxella anatipestifer</name>
    <dbReference type="NCBI Taxonomy" id="34085"/>
    <lineage>
        <taxon>Bacteria</taxon>
        <taxon>Pseudomonadati</taxon>
        <taxon>Bacteroidota</taxon>
        <taxon>Flavobacteriia</taxon>
        <taxon>Flavobacteriales</taxon>
        <taxon>Weeksellaceae</taxon>
        <taxon>Riemerella</taxon>
    </lineage>
</organism>
<dbReference type="SUPFAM" id="SSF53474">
    <property type="entry name" value="alpha/beta-Hydrolases"/>
    <property type="match status" value="1"/>
</dbReference>
<dbReference type="Gene3D" id="3.10.620.30">
    <property type="match status" value="1"/>
</dbReference>
<dbReference type="InterPro" id="IPR038765">
    <property type="entry name" value="Papain-like_cys_pep_sf"/>
</dbReference>
<gene>
    <name evidence="11" type="ORF">OKE68_04085</name>
</gene>
<dbReference type="Gene3D" id="3.40.50.1820">
    <property type="entry name" value="alpha/beta hydrolase"/>
    <property type="match status" value="1"/>
</dbReference>
<reference evidence="11" key="1">
    <citation type="submission" date="2022-10" db="EMBL/GenBank/DDBJ databases">
        <title>Sifting through the core-genome to identify putative cross-protective antigens against Riemerella anatipestifer.</title>
        <authorList>
            <person name="Zheng X."/>
            <person name="Zhang W."/>
        </authorList>
    </citation>
    <scope>NUCLEOTIDE SEQUENCE</scope>
    <source>
        <strain evidence="11">ZWRA178</strain>
    </source>
</reference>
<evidence type="ECO:0000259" key="10">
    <source>
        <dbReference type="SMART" id="SM00460"/>
    </source>
</evidence>
<keyword evidence="3" id="KW-0964">Secreted</keyword>
<feature type="domain" description="Transglutaminase-like" evidence="10">
    <location>
        <begin position="449"/>
        <end position="506"/>
    </location>
</feature>
<dbReference type="GO" id="GO:0045493">
    <property type="term" value="P:xylan catabolic process"/>
    <property type="evidence" value="ECO:0007669"/>
    <property type="project" value="UniProtKB-KW"/>
</dbReference>
<evidence type="ECO:0000256" key="9">
    <source>
        <dbReference type="ARBA" id="ARBA00025250"/>
    </source>
</evidence>
<evidence type="ECO:0000256" key="3">
    <source>
        <dbReference type="ARBA" id="ARBA00022525"/>
    </source>
</evidence>
<name>A0AAP3ETR0_RIEAN</name>
<evidence type="ECO:0000256" key="6">
    <source>
        <dbReference type="ARBA" id="ARBA00022801"/>
    </source>
</evidence>
<evidence type="ECO:0000313" key="12">
    <source>
        <dbReference type="Proteomes" id="UP001207440"/>
    </source>
</evidence>
<dbReference type="PANTHER" id="PTHR38050">
    <property type="match status" value="1"/>
</dbReference>
<evidence type="ECO:0000256" key="7">
    <source>
        <dbReference type="ARBA" id="ARBA00023277"/>
    </source>
</evidence>
<comment type="caution">
    <text evidence="11">The sequence shown here is derived from an EMBL/GenBank/DDBJ whole genome shotgun (WGS) entry which is preliminary data.</text>
</comment>
<evidence type="ECO:0000256" key="8">
    <source>
        <dbReference type="ARBA" id="ARBA00023326"/>
    </source>
</evidence>
<dbReference type="InterPro" id="IPR002931">
    <property type="entry name" value="Transglutaminase-like"/>
</dbReference>
<comment type="subcellular location">
    <subcellularLocation>
        <location evidence="1">Secreted</location>
    </subcellularLocation>
</comment>
<dbReference type="EMBL" id="JAOZYT010000017">
    <property type="protein sequence ID" value="MCW0523497.1"/>
    <property type="molecule type" value="Genomic_DNA"/>
</dbReference>
<evidence type="ECO:0000256" key="5">
    <source>
        <dbReference type="ARBA" id="ARBA00022729"/>
    </source>
</evidence>
<keyword evidence="7" id="KW-0119">Carbohydrate metabolism</keyword>
<comment type="similarity">
    <text evidence="2">Belongs to the faeC family.</text>
</comment>
<dbReference type="InterPro" id="IPR003140">
    <property type="entry name" value="PLipase/COase/thioEstase"/>
</dbReference>
<dbReference type="InterPro" id="IPR029058">
    <property type="entry name" value="AB_hydrolase_fold"/>
</dbReference>
<dbReference type="Proteomes" id="UP001207440">
    <property type="component" value="Unassembled WGS sequence"/>
</dbReference>
<evidence type="ECO:0000256" key="4">
    <source>
        <dbReference type="ARBA" id="ARBA00022651"/>
    </source>
</evidence>
<dbReference type="PANTHER" id="PTHR38050:SF1">
    <property type="entry name" value="FERULOYL ESTERASE C"/>
    <property type="match status" value="1"/>
</dbReference>
<protein>
    <recommendedName>
        <fullName evidence="10">Transglutaminase-like domain-containing protein</fullName>
    </recommendedName>
</protein>
<accession>A0AAP3ETR0</accession>
<dbReference type="RefSeq" id="WP_264309091.1">
    <property type="nucleotide sequence ID" value="NZ_JAOZYT010000017.1"/>
</dbReference>
<dbReference type="SUPFAM" id="SSF54001">
    <property type="entry name" value="Cysteine proteinases"/>
    <property type="match status" value="1"/>
</dbReference>
<sequence length="764" mass="87587">MRKSLFLLSFSPIFITAQLQPKVQTYTVLGRSYDVTTPSNYSSSKQYPIIFELHSFNQDRNQMHNQDLVDELQYISVRPEGNMVSNYRAWNSWSVTSNLGLVNDVEYIKNVYNDVKTRLSIGFNPQKVYVYGFSNGGAMAMKMLEETDLFKAALIRSMSFEEGHTISSSAAKVPMIFVHGIADEVVPYQGGQGKYQVAPLTFESIKTTVSKWANYSGLTQPTEIKYLKGSSPTSDKDFYFREYSHSTHPIYFFAIDGGSHNTDQQFSNDNMRRAIIRLIKSPKCYGIYQVDCNYTDTVEDISQPILTRDEQIYRSLFNSILRGGKQIDVKELNIPKEDAEKFYTNISWNNPLLFHLKIDGNMGYAIQLDNPTFLNYYIPAYSTDLNYLDETFSSLEKAMEEYYSHLDINMSDEEIAYTMHQLITARTKYGQYNDGPIHHAYNSFSALGVFLNNKAVCQGYSLSFSLLMNSLGIKTHYVTGPLPSTSGHMWNRILIDNNWYNVDATFDDADNFLRKNEGSSNQHFLTSDQLFYETLKHPVPHNNLRDVVRIPSGNKFDTSNYVFRRYDLSKGLTKSEAKYIDGFWYYLSLEGTHTQIIRSNFDGSNKTILKTTGVSSKVANMDKIYYGKDKIYFIDYISGKYYVCSMDYNGNNFTQERQVSFIDITSSNFVLTTDTSKPITNNFSGIVALKAELALSKLRDLYYHGEEDYFSPKDPRRVELTNAIKEGERLIETTPVNHNQANALFQKLRALRKSYTIPLSVKAN</sequence>
<comment type="function">
    <text evidence="9">Involved in degradation of plant cell walls. Hydrolyzes the feruloyl-arabinose ester bond in arabinoxylans, and the feruloyl-galactose ester bond in pectin. Active against paranitrophenyl-acetate, methyl ferulate and wheat arabinoxylan.</text>
</comment>
<keyword evidence="8" id="KW-0624">Polysaccharide degradation</keyword>
<keyword evidence="5" id="KW-0732">Signal</keyword>